<feature type="region of interest" description="Disordered" evidence="7">
    <location>
        <begin position="1"/>
        <end position="28"/>
    </location>
</feature>
<dbReference type="Gene3D" id="3.40.50.150">
    <property type="entry name" value="Vaccinia Virus protein VP39"/>
    <property type="match status" value="1"/>
</dbReference>
<keyword evidence="9" id="KW-1185">Reference proteome</keyword>
<keyword evidence="4" id="KW-0489">Methyltransferase</keyword>
<comment type="subcellular location">
    <subcellularLocation>
        <location evidence="2">Cytoplasm</location>
    </subcellularLocation>
    <subcellularLocation>
        <location evidence="1">Nucleus</location>
    </subcellularLocation>
</comment>
<name>W5NHW3_LEPOC</name>
<evidence type="ECO:0000256" key="2">
    <source>
        <dbReference type="ARBA" id="ARBA00004496"/>
    </source>
</evidence>
<dbReference type="InterPro" id="IPR025800">
    <property type="entry name" value="CaM-Lys-N-MeTrfase"/>
</dbReference>
<dbReference type="Proteomes" id="UP000018468">
    <property type="component" value="Linkage group LG16"/>
</dbReference>
<evidence type="ECO:0000256" key="1">
    <source>
        <dbReference type="ARBA" id="ARBA00004123"/>
    </source>
</evidence>
<reference evidence="8" key="2">
    <citation type="submission" date="2025-08" db="UniProtKB">
        <authorList>
            <consortium name="Ensembl"/>
        </authorList>
    </citation>
    <scope>IDENTIFICATION</scope>
</reference>
<dbReference type="GeneTree" id="ENSGT00390000002168"/>
<dbReference type="GO" id="GO:0005634">
    <property type="term" value="C:nucleus"/>
    <property type="evidence" value="ECO:0007669"/>
    <property type="project" value="UniProtKB-SubCell"/>
</dbReference>
<dbReference type="InterPro" id="IPR029063">
    <property type="entry name" value="SAM-dependent_MTases_sf"/>
</dbReference>
<dbReference type="GO" id="GO:0018025">
    <property type="term" value="F:calmodulin-lysine N-methyltransferase activity"/>
    <property type="evidence" value="ECO:0007669"/>
    <property type="project" value="InterPro"/>
</dbReference>
<dbReference type="Bgee" id="ENSLOCG00000016374">
    <property type="expression patterns" value="Expressed in pharyngeal gill and 13 other cell types or tissues"/>
</dbReference>
<evidence type="ECO:0000256" key="3">
    <source>
        <dbReference type="ARBA" id="ARBA00022490"/>
    </source>
</evidence>
<dbReference type="GO" id="GO:0032259">
    <property type="term" value="P:methylation"/>
    <property type="evidence" value="ECO:0007669"/>
    <property type="project" value="UniProtKB-KW"/>
</dbReference>
<dbReference type="PANTHER" id="PTHR13539:SF3">
    <property type="entry name" value="CALMODULIN-LYSINE N-METHYLTRANSFERASE"/>
    <property type="match status" value="1"/>
</dbReference>
<dbReference type="HOGENOM" id="CLU_153311_1_0_1"/>
<keyword evidence="6" id="KW-0539">Nucleus</keyword>
<dbReference type="PANTHER" id="PTHR13539">
    <property type="entry name" value="CALMODULIN-LYSINE N-METHYLTRANSFERASE"/>
    <property type="match status" value="1"/>
</dbReference>
<keyword evidence="5" id="KW-0808">Transferase</keyword>
<reference evidence="9" key="1">
    <citation type="submission" date="2011-12" db="EMBL/GenBank/DDBJ databases">
        <title>The Draft Genome of Lepisosteus oculatus.</title>
        <authorList>
            <consortium name="The Broad Institute Genome Assembly &amp; Analysis Group"/>
            <consortium name="Computational R&amp;D Group"/>
            <consortium name="and Sequencing Platform"/>
            <person name="Di Palma F."/>
            <person name="Alfoldi J."/>
            <person name="Johnson J."/>
            <person name="Berlin A."/>
            <person name="Gnerre S."/>
            <person name="Jaffe D."/>
            <person name="MacCallum I."/>
            <person name="Young S."/>
            <person name="Walker B.J."/>
            <person name="Lander E.S."/>
            <person name="Lindblad-Toh K."/>
        </authorList>
    </citation>
    <scope>NUCLEOTIDE SEQUENCE [LARGE SCALE GENOMIC DNA]</scope>
</reference>
<proteinExistence type="predicted"/>
<evidence type="ECO:0000256" key="6">
    <source>
        <dbReference type="ARBA" id="ARBA00023242"/>
    </source>
</evidence>
<evidence type="ECO:0000313" key="9">
    <source>
        <dbReference type="Proteomes" id="UP000018468"/>
    </source>
</evidence>
<keyword evidence="3" id="KW-0963">Cytoplasm</keyword>
<dbReference type="GO" id="GO:0005737">
    <property type="term" value="C:cytoplasm"/>
    <property type="evidence" value="ECO:0007669"/>
    <property type="project" value="UniProtKB-SubCell"/>
</dbReference>
<evidence type="ECO:0000256" key="5">
    <source>
        <dbReference type="ARBA" id="ARBA00022679"/>
    </source>
</evidence>
<dbReference type="EMBL" id="AHAT01001689">
    <property type="status" value="NOT_ANNOTATED_CDS"/>
    <property type="molecule type" value="Genomic_DNA"/>
</dbReference>
<evidence type="ECO:0000256" key="7">
    <source>
        <dbReference type="SAM" id="MobiDB-lite"/>
    </source>
</evidence>
<dbReference type="Ensembl" id="ENSLOCT00000020256.1">
    <property type="protein sequence ID" value="ENSLOCP00000020222.1"/>
    <property type="gene ID" value="ENSLOCG00000016374.1"/>
</dbReference>
<organism evidence="8 9">
    <name type="scientific">Lepisosteus oculatus</name>
    <name type="common">Spotted gar</name>
    <dbReference type="NCBI Taxonomy" id="7918"/>
    <lineage>
        <taxon>Eukaryota</taxon>
        <taxon>Metazoa</taxon>
        <taxon>Chordata</taxon>
        <taxon>Craniata</taxon>
        <taxon>Vertebrata</taxon>
        <taxon>Euteleostomi</taxon>
        <taxon>Actinopterygii</taxon>
        <taxon>Neopterygii</taxon>
        <taxon>Holostei</taxon>
        <taxon>Semionotiformes</taxon>
        <taxon>Lepisosteidae</taxon>
        <taxon>Lepisosteus</taxon>
    </lineage>
</organism>
<accession>W5NHW3</accession>
<reference evidence="8" key="3">
    <citation type="submission" date="2025-09" db="UniProtKB">
        <authorList>
            <consortium name="Ensembl"/>
        </authorList>
    </citation>
    <scope>IDENTIFICATION</scope>
</reference>
<dbReference type="EMBL" id="AHAT01001688">
    <property type="status" value="NOT_ANNOTATED_CDS"/>
    <property type="molecule type" value="Genomic_DNA"/>
</dbReference>
<evidence type="ECO:0000313" key="8">
    <source>
        <dbReference type="Ensembl" id="ENSLOCP00000020222.1"/>
    </source>
</evidence>
<evidence type="ECO:0000256" key="4">
    <source>
        <dbReference type="ARBA" id="ARBA00022603"/>
    </source>
</evidence>
<dbReference type="AlphaFoldDB" id="W5NHW3"/>
<sequence>ADPRAPQLSLHFPTEPRKASDQRGTATKPDVARARWSLLSQVLKHKQLDNIEVQQVSVRRFSSFNLFTRTRVRDLEIEEPGDEMWFEYRSATFPQFRAFLRDNLGPIKVNEVLNSFDNTGNVC</sequence>
<protein>
    <submittedName>
        <fullName evidence="8">Calmodulin-lysine N-methyltransferase</fullName>
    </submittedName>
</protein>